<keyword evidence="2" id="KW-1003">Cell membrane</keyword>
<feature type="transmembrane region" description="Helical" evidence="6">
    <location>
        <begin position="240"/>
        <end position="260"/>
    </location>
</feature>
<dbReference type="EMBL" id="AP027734">
    <property type="protein sequence ID" value="BDZ54231.1"/>
    <property type="molecule type" value="Genomic_DNA"/>
</dbReference>
<feature type="transmembrane region" description="Helical" evidence="6">
    <location>
        <begin position="63"/>
        <end position="85"/>
    </location>
</feature>
<comment type="subcellular location">
    <subcellularLocation>
        <location evidence="1">Cell membrane</location>
        <topology evidence="1">Multi-pass membrane protein</topology>
    </subcellularLocation>
</comment>
<gene>
    <name evidence="7" type="ORF">GCM10025870_13040</name>
</gene>
<dbReference type="PANTHER" id="PTHR42770">
    <property type="entry name" value="AMINO ACID TRANSPORTER-RELATED"/>
    <property type="match status" value="1"/>
</dbReference>
<evidence type="ECO:0000256" key="6">
    <source>
        <dbReference type="SAM" id="Phobius"/>
    </source>
</evidence>
<accession>A0ABM8H0E5</accession>
<proteinExistence type="predicted"/>
<evidence type="ECO:0000313" key="8">
    <source>
        <dbReference type="Proteomes" id="UP001321477"/>
    </source>
</evidence>
<reference evidence="8" key="1">
    <citation type="journal article" date="2019" name="Int. J. Syst. Evol. Microbiol.">
        <title>The Global Catalogue of Microorganisms (GCM) 10K type strain sequencing project: providing services to taxonomists for standard genome sequencing and annotation.</title>
        <authorList>
            <consortium name="The Broad Institute Genomics Platform"/>
            <consortium name="The Broad Institute Genome Sequencing Center for Infectious Disease"/>
            <person name="Wu L."/>
            <person name="Ma J."/>
        </authorList>
    </citation>
    <scope>NUCLEOTIDE SEQUENCE [LARGE SCALE GENOMIC DNA]</scope>
    <source>
        <strain evidence="8">NBRC 109019</strain>
    </source>
</reference>
<evidence type="ECO:0008006" key="9">
    <source>
        <dbReference type="Google" id="ProtNLM"/>
    </source>
</evidence>
<dbReference type="PIRSF" id="PIRSF006060">
    <property type="entry name" value="AA_transporter"/>
    <property type="match status" value="1"/>
</dbReference>
<dbReference type="Gene3D" id="1.20.1740.10">
    <property type="entry name" value="Amino acid/polyamine transporter I"/>
    <property type="match status" value="1"/>
</dbReference>
<keyword evidence="4 6" id="KW-1133">Transmembrane helix</keyword>
<evidence type="ECO:0000256" key="2">
    <source>
        <dbReference type="ARBA" id="ARBA00022475"/>
    </source>
</evidence>
<dbReference type="RefSeq" id="WP_286329543.1">
    <property type="nucleotide sequence ID" value="NZ_AP027734.1"/>
</dbReference>
<keyword evidence="5 6" id="KW-0472">Membrane</keyword>
<feature type="transmembrane region" description="Helical" evidence="6">
    <location>
        <begin position="309"/>
        <end position="331"/>
    </location>
</feature>
<feature type="transmembrane region" description="Helical" evidence="6">
    <location>
        <begin position="35"/>
        <end position="51"/>
    </location>
</feature>
<dbReference type="InterPro" id="IPR002293">
    <property type="entry name" value="AA/rel_permease1"/>
</dbReference>
<name>A0ABM8H0E5_9MICO</name>
<feature type="transmembrane region" description="Helical" evidence="6">
    <location>
        <begin position="272"/>
        <end position="297"/>
    </location>
</feature>
<feature type="transmembrane region" description="Helical" evidence="6">
    <location>
        <begin position="97"/>
        <end position="118"/>
    </location>
</feature>
<dbReference type="Proteomes" id="UP001321477">
    <property type="component" value="Chromosome"/>
</dbReference>
<dbReference type="InterPro" id="IPR050367">
    <property type="entry name" value="APC_superfamily"/>
</dbReference>
<dbReference type="Pfam" id="PF13520">
    <property type="entry name" value="AA_permease_2"/>
    <property type="match status" value="1"/>
</dbReference>
<feature type="transmembrane region" description="Helical" evidence="6">
    <location>
        <begin position="139"/>
        <end position="167"/>
    </location>
</feature>
<protein>
    <recommendedName>
        <fullName evidence="9">Amino acid/polyamine/organocation transporter, APC superfamily</fullName>
    </recommendedName>
</protein>
<feature type="transmembrane region" description="Helical" evidence="6">
    <location>
        <begin position="343"/>
        <end position="363"/>
    </location>
</feature>
<dbReference type="PANTHER" id="PTHR42770:SF16">
    <property type="entry name" value="AMINO ACID PERMEASE"/>
    <property type="match status" value="1"/>
</dbReference>
<keyword evidence="3 6" id="KW-0812">Transmembrane</keyword>
<evidence type="ECO:0000256" key="5">
    <source>
        <dbReference type="ARBA" id="ARBA00023136"/>
    </source>
</evidence>
<keyword evidence="8" id="KW-1185">Reference proteome</keyword>
<feature type="transmembrane region" description="Helical" evidence="6">
    <location>
        <begin position="7"/>
        <end position="29"/>
    </location>
</feature>
<organism evidence="7 8">
    <name type="scientific">Agromyces marinus</name>
    <dbReference type="NCBI Taxonomy" id="1389020"/>
    <lineage>
        <taxon>Bacteria</taxon>
        <taxon>Bacillati</taxon>
        <taxon>Actinomycetota</taxon>
        <taxon>Actinomycetes</taxon>
        <taxon>Micrococcales</taxon>
        <taxon>Microbacteriaceae</taxon>
        <taxon>Agromyces</taxon>
    </lineage>
</organism>
<evidence type="ECO:0000313" key="7">
    <source>
        <dbReference type="EMBL" id="BDZ54231.1"/>
    </source>
</evidence>
<evidence type="ECO:0000256" key="3">
    <source>
        <dbReference type="ARBA" id="ARBA00022692"/>
    </source>
</evidence>
<evidence type="ECO:0000256" key="1">
    <source>
        <dbReference type="ARBA" id="ARBA00004651"/>
    </source>
</evidence>
<sequence length="381" mass="40767">MTVFAYIALSISFYGFLGFFASLTFTSLFGLDLPWPIWSLVAAGFVAFLGYRKVDVGAKVLAVLLTAEVGILLVLSIAVLIGGGPEPWSAAPFAPEHVFLAPGVAVLFVIGFGAYIGFEGTAIYSEEAKDPARTVPIATYIAVGFLAVFYAFTFWVLTVAFGAQGVLELAATDDFTEMMFIAGDQYLGAWTATVLQILVVTSFFACLLAFHNASSRYVFSLSRERLLPAPLARTHPTSRAPYVASTLLAGIAVVAILIAWAAGADPILQLGIWAYGTGVAGLVFAQSVAAIAVIGFFARDRRGHGLFRVVIAPVLGAAGLITGFLLIVFNFEFVTGLDPVANLILLLPTPILFIVGIVWGLVIRRRDPRQYERLAEPIEAE</sequence>
<evidence type="ECO:0000256" key="4">
    <source>
        <dbReference type="ARBA" id="ARBA00022989"/>
    </source>
</evidence>
<feature type="transmembrane region" description="Helical" evidence="6">
    <location>
        <begin position="187"/>
        <end position="210"/>
    </location>
</feature>